<dbReference type="Proteomes" id="UP000054988">
    <property type="component" value="Unassembled WGS sequence"/>
</dbReference>
<sequence>MSQVLRCTTMHLYKESEEPVSVLNPPQTDKCPHKRARTDSAPLPPPPPTMRNKFKEVKSDIMPPALKMWCKAAEKIGETFNPNAHPAPLGYFLPDPQMITTVGQTTQKFETQTAFLELWLKLQHRMILGIEQLLFKDEKSKKQKAKVEEILTEMLNTAGMQCSVDVSHLGSAMELFEIGFCYKLLMMDCQFYCGALTREEPEPEILSAM</sequence>
<evidence type="ECO:0000313" key="3">
    <source>
        <dbReference type="Proteomes" id="UP000054988"/>
    </source>
</evidence>
<dbReference type="EMBL" id="LATX01002035">
    <property type="protein sequence ID" value="KTB34794.1"/>
    <property type="molecule type" value="Genomic_DNA"/>
</dbReference>
<feature type="region of interest" description="Disordered" evidence="1">
    <location>
        <begin position="16"/>
        <end position="51"/>
    </location>
</feature>
<dbReference type="AlphaFoldDB" id="A0A0W0FES2"/>
<accession>A0A0W0FES2</accession>
<reference evidence="2 3" key="1">
    <citation type="submission" date="2015-12" db="EMBL/GenBank/DDBJ databases">
        <title>Draft genome sequence of Moniliophthora roreri, the causal agent of frosty pod rot of cacao.</title>
        <authorList>
            <person name="Aime M.C."/>
            <person name="Diaz-Valderrama J.R."/>
            <person name="Kijpornyongpan T."/>
            <person name="Phillips-Mora W."/>
        </authorList>
    </citation>
    <scope>NUCLEOTIDE SEQUENCE [LARGE SCALE GENOMIC DNA]</scope>
    <source>
        <strain evidence="2 3">MCA 2952</strain>
    </source>
</reference>
<evidence type="ECO:0000313" key="2">
    <source>
        <dbReference type="EMBL" id="KTB34794.1"/>
    </source>
</evidence>
<comment type="caution">
    <text evidence="2">The sequence shown here is derived from an EMBL/GenBank/DDBJ whole genome shotgun (WGS) entry which is preliminary data.</text>
</comment>
<protein>
    <submittedName>
        <fullName evidence="2">Uncharacterized protein</fullName>
    </submittedName>
</protein>
<evidence type="ECO:0000256" key="1">
    <source>
        <dbReference type="SAM" id="MobiDB-lite"/>
    </source>
</evidence>
<proteinExistence type="predicted"/>
<name>A0A0W0FES2_MONRR</name>
<organism evidence="2 3">
    <name type="scientific">Moniliophthora roreri</name>
    <name type="common">Frosty pod rot fungus</name>
    <name type="synonym">Monilia roreri</name>
    <dbReference type="NCBI Taxonomy" id="221103"/>
    <lineage>
        <taxon>Eukaryota</taxon>
        <taxon>Fungi</taxon>
        <taxon>Dikarya</taxon>
        <taxon>Basidiomycota</taxon>
        <taxon>Agaricomycotina</taxon>
        <taxon>Agaricomycetes</taxon>
        <taxon>Agaricomycetidae</taxon>
        <taxon>Agaricales</taxon>
        <taxon>Marasmiineae</taxon>
        <taxon>Marasmiaceae</taxon>
        <taxon>Moniliophthora</taxon>
    </lineage>
</organism>
<gene>
    <name evidence="2" type="ORF">WG66_12624</name>
</gene>